<dbReference type="Proteomes" id="UP000807025">
    <property type="component" value="Unassembled WGS sequence"/>
</dbReference>
<feature type="region of interest" description="Disordered" evidence="1">
    <location>
        <begin position="33"/>
        <end position="57"/>
    </location>
</feature>
<comment type="caution">
    <text evidence="2">The sequence shown here is derived from an EMBL/GenBank/DDBJ whole genome shotgun (WGS) entry which is preliminary data.</text>
</comment>
<dbReference type="EMBL" id="MU154596">
    <property type="protein sequence ID" value="KAF9492743.1"/>
    <property type="molecule type" value="Genomic_DNA"/>
</dbReference>
<proteinExistence type="predicted"/>
<reference evidence="2" key="1">
    <citation type="submission" date="2020-11" db="EMBL/GenBank/DDBJ databases">
        <authorList>
            <consortium name="DOE Joint Genome Institute"/>
            <person name="Ahrendt S."/>
            <person name="Riley R."/>
            <person name="Andreopoulos W."/>
            <person name="Labutti K."/>
            <person name="Pangilinan J."/>
            <person name="Ruiz-Duenas F.J."/>
            <person name="Barrasa J.M."/>
            <person name="Sanchez-Garcia M."/>
            <person name="Camarero S."/>
            <person name="Miyauchi S."/>
            <person name="Serrano A."/>
            <person name="Linde D."/>
            <person name="Babiker R."/>
            <person name="Drula E."/>
            <person name="Ayuso-Fernandez I."/>
            <person name="Pacheco R."/>
            <person name="Padilla G."/>
            <person name="Ferreira P."/>
            <person name="Barriuso J."/>
            <person name="Kellner H."/>
            <person name="Castanera R."/>
            <person name="Alfaro M."/>
            <person name="Ramirez L."/>
            <person name="Pisabarro A.G."/>
            <person name="Kuo A."/>
            <person name="Tritt A."/>
            <person name="Lipzen A."/>
            <person name="He G."/>
            <person name="Yan M."/>
            <person name="Ng V."/>
            <person name="Cullen D."/>
            <person name="Martin F."/>
            <person name="Rosso M.-N."/>
            <person name="Henrissat B."/>
            <person name="Hibbett D."/>
            <person name="Martinez A.T."/>
            <person name="Grigoriev I.V."/>
        </authorList>
    </citation>
    <scope>NUCLEOTIDE SEQUENCE</scope>
    <source>
        <strain evidence="2">ATCC 90797</strain>
    </source>
</reference>
<sequence length="312" mass="34307">MLYLTIKKQAPLILDINQVRINDNLRELARSRLRASTNSSPPNSRTHASLSLRSSPTFHSASDGDVLLTRHQLLRPCTNSSPSHPSTDHPAACECPSTANSQRWRVKDVEDREVERRPLGATLRISLSVATPLHAMLEHGAAPLDDDEEGGQLVVRHQHTRRRGLPTRGRGRGMERTLAALPAGVPLPHCTIPTLSERDGNRVLGMRHVEYDRRRRKGIGFGEMMKQEGKRIDVELGSQACAISFAPTICYSNPSSPALDATLPNTLSSSLPFLLPAARSLVVGVERTRLVYVVRTLGGYIWQSPSIALSFG</sequence>
<protein>
    <submittedName>
        <fullName evidence="2">Uncharacterized protein</fullName>
    </submittedName>
</protein>
<gene>
    <name evidence="2" type="ORF">BDN71DRAFT_1509193</name>
</gene>
<keyword evidence="3" id="KW-1185">Reference proteome</keyword>
<feature type="region of interest" description="Disordered" evidence="1">
    <location>
        <begin position="77"/>
        <end position="103"/>
    </location>
</feature>
<organism evidence="2 3">
    <name type="scientific">Pleurotus eryngii</name>
    <name type="common">Boletus of the steppes</name>
    <dbReference type="NCBI Taxonomy" id="5323"/>
    <lineage>
        <taxon>Eukaryota</taxon>
        <taxon>Fungi</taxon>
        <taxon>Dikarya</taxon>
        <taxon>Basidiomycota</taxon>
        <taxon>Agaricomycotina</taxon>
        <taxon>Agaricomycetes</taxon>
        <taxon>Agaricomycetidae</taxon>
        <taxon>Agaricales</taxon>
        <taxon>Pleurotineae</taxon>
        <taxon>Pleurotaceae</taxon>
        <taxon>Pleurotus</taxon>
    </lineage>
</organism>
<name>A0A9P6DE32_PLEER</name>
<accession>A0A9P6DE32</accession>
<evidence type="ECO:0000256" key="1">
    <source>
        <dbReference type="SAM" id="MobiDB-lite"/>
    </source>
</evidence>
<evidence type="ECO:0000313" key="3">
    <source>
        <dbReference type="Proteomes" id="UP000807025"/>
    </source>
</evidence>
<dbReference type="AlphaFoldDB" id="A0A9P6DE32"/>
<feature type="compositionally biased region" description="Polar residues" evidence="1">
    <location>
        <begin position="37"/>
        <end position="57"/>
    </location>
</feature>
<evidence type="ECO:0000313" key="2">
    <source>
        <dbReference type="EMBL" id="KAF9492743.1"/>
    </source>
</evidence>